<evidence type="ECO:0000256" key="4">
    <source>
        <dbReference type="ARBA" id="ARBA00022475"/>
    </source>
</evidence>
<feature type="transmembrane region" description="Helical" evidence="8">
    <location>
        <begin position="36"/>
        <end position="55"/>
    </location>
</feature>
<keyword evidence="4" id="KW-1003">Cell membrane</keyword>
<evidence type="ECO:0000256" key="7">
    <source>
        <dbReference type="ARBA" id="ARBA00023136"/>
    </source>
</evidence>
<protein>
    <submittedName>
        <fullName evidence="9">Iron chelate uptake ABC transporter family permease subunit</fullName>
    </submittedName>
</protein>
<gene>
    <name evidence="9" type="ORF">GXN76_09035</name>
</gene>
<dbReference type="Pfam" id="PF01032">
    <property type="entry name" value="FecCD"/>
    <property type="match status" value="1"/>
</dbReference>
<sequence length="66" mass="7202">MIGYRTQLYLPICLLLGGLLLMVADTIGRNIAEPEGVPTGVIVALIGAPYFIYLLSKQRNQVGRRA</sequence>
<evidence type="ECO:0000256" key="5">
    <source>
        <dbReference type="ARBA" id="ARBA00022692"/>
    </source>
</evidence>
<dbReference type="PANTHER" id="PTHR30472">
    <property type="entry name" value="FERRIC ENTEROBACTIN TRANSPORT SYSTEM PERMEASE PROTEIN"/>
    <property type="match status" value="1"/>
</dbReference>
<evidence type="ECO:0000256" key="6">
    <source>
        <dbReference type="ARBA" id="ARBA00022989"/>
    </source>
</evidence>
<keyword evidence="6 8" id="KW-1133">Transmembrane helix</keyword>
<keyword evidence="7 8" id="KW-0472">Membrane</keyword>
<evidence type="ECO:0000256" key="8">
    <source>
        <dbReference type="SAM" id="Phobius"/>
    </source>
</evidence>
<organism evidence="9 10">
    <name type="scientific">Kroppenstedtia pulmonis</name>
    <dbReference type="NCBI Taxonomy" id="1380685"/>
    <lineage>
        <taxon>Bacteria</taxon>
        <taxon>Bacillati</taxon>
        <taxon>Bacillota</taxon>
        <taxon>Bacilli</taxon>
        <taxon>Bacillales</taxon>
        <taxon>Thermoactinomycetaceae</taxon>
        <taxon>Kroppenstedtia</taxon>
    </lineage>
</organism>
<dbReference type="KEGG" id="kpul:GXN76_09035"/>
<evidence type="ECO:0000313" key="10">
    <source>
        <dbReference type="Proteomes" id="UP000503088"/>
    </source>
</evidence>
<dbReference type="Proteomes" id="UP000503088">
    <property type="component" value="Chromosome"/>
</dbReference>
<evidence type="ECO:0000256" key="1">
    <source>
        <dbReference type="ARBA" id="ARBA00004651"/>
    </source>
</evidence>
<proteinExistence type="inferred from homology"/>
<keyword evidence="3" id="KW-0813">Transport</keyword>
<dbReference type="GO" id="GO:0022857">
    <property type="term" value="F:transmembrane transporter activity"/>
    <property type="evidence" value="ECO:0007669"/>
    <property type="project" value="InterPro"/>
</dbReference>
<keyword evidence="5 8" id="KW-0812">Transmembrane</keyword>
<dbReference type="InterPro" id="IPR037294">
    <property type="entry name" value="ABC_BtuC-like"/>
</dbReference>
<dbReference type="SUPFAM" id="SSF81345">
    <property type="entry name" value="ABC transporter involved in vitamin B12 uptake, BtuC"/>
    <property type="match status" value="1"/>
</dbReference>
<dbReference type="GO" id="GO:0033214">
    <property type="term" value="P:siderophore-iron import into cell"/>
    <property type="evidence" value="ECO:0007669"/>
    <property type="project" value="TreeGrafter"/>
</dbReference>
<dbReference type="GO" id="GO:0005886">
    <property type="term" value="C:plasma membrane"/>
    <property type="evidence" value="ECO:0007669"/>
    <property type="project" value="UniProtKB-SubCell"/>
</dbReference>
<name>A0A7D3YC83_9BACL</name>
<dbReference type="InterPro" id="IPR000522">
    <property type="entry name" value="ABC_transptr_permease_BtuC"/>
</dbReference>
<evidence type="ECO:0000256" key="3">
    <source>
        <dbReference type="ARBA" id="ARBA00022448"/>
    </source>
</evidence>
<reference evidence="9 10" key="1">
    <citation type="submission" date="2020-01" db="EMBL/GenBank/DDBJ databases">
        <authorList>
            <person name="Gulvik C.A."/>
            <person name="Batra D.G."/>
        </authorList>
    </citation>
    <scope>NUCLEOTIDE SEQUENCE [LARGE SCALE GENOMIC DNA]</scope>
    <source>
        <strain evidence="9 10">W9323</strain>
    </source>
</reference>
<comment type="similarity">
    <text evidence="2">Belongs to the binding-protein-dependent transport system permease family. FecCD subfamily.</text>
</comment>
<dbReference type="PANTHER" id="PTHR30472:SF69">
    <property type="entry name" value="HEME-IRON TRANSPORT SYSTEM PERMEASE PROTEIN ISDF-RELATED"/>
    <property type="match status" value="1"/>
</dbReference>
<dbReference type="AlphaFoldDB" id="A0A7D3YC83"/>
<evidence type="ECO:0000256" key="2">
    <source>
        <dbReference type="ARBA" id="ARBA00007935"/>
    </source>
</evidence>
<keyword evidence="10" id="KW-1185">Reference proteome</keyword>
<dbReference type="Gene3D" id="1.10.3470.10">
    <property type="entry name" value="ABC transporter involved in vitamin B12 uptake, BtuC"/>
    <property type="match status" value="1"/>
</dbReference>
<feature type="transmembrane region" description="Helical" evidence="8">
    <location>
        <begin position="7"/>
        <end position="24"/>
    </location>
</feature>
<evidence type="ECO:0000313" key="9">
    <source>
        <dbReference type="EMBL" id="QKG85981.1"/>
    </source>
</evidence>
<comment type="subcellular location">
    <subcellularLocation>
        <location evidence="1">Cell membrane</location>
        <topology evidence="1">Multi-pass membrane protein</topology>
    </subcellularLocation>
</comment>
<accession>A0A7D3YC83</accession>
<dbReference type="EMBL" id="CP048104">
    <property type="protein sequence ID" value="QKG85981.1"/>
    <property type="molecule type" value="Genomic_DNA"/>
</dbReference>